<dbReference type="AlphaFoldDB" id="A0AAD9U6I2"/>
<evidence type="ECO:0000313" key="8">
    <source>
        <dbReference type="Proteomes" id="UP001280121"/>
    </source>
</evidence>
<dbReference type="GO" id="GO:0008483">
    <property type="term" value="F:transaminase activity"/>
    <property type="evidence" value="ECO:0007669"/>
    <property type="project" value="UniProtKB-KW"/>
</dbReference>
<name>A0AAD9U6I2_9ROSI</name>
<dbReference type="InterPro" id="IPR019942">
    <property type="entry name" value="DapL/ALD1"/>
</dbReference>
<comment type="caution">
    <text evidence="7">The sequence shown here is derived from an EMBL/GenBank/DDBJ whole genome shotgun (WGS) entry which is preliminary data.</text>
</comment>
<dbReference type="Gene3D" id="3.40.640.10">
    <property type="entry name" value="Type I PLP-dependent aspartate aminotransferase-like (Major domain)"/>
    <property type="match status" value="1"/>
</dbReference>
<feature type="transmembrane region" description="Helical" evidence="5">
    <location>
        <begin position="160"/>
        <end position="178"/>
    </location>
</feature>
<evidence type="ECO:0000256" key="3">
    <source>
        <dbReference type="ARBA" id="ARBA00022679"/>
    </source>
</evidence>
<accession>A0AAD9U6I2</accession>
<keyword evidence="5" id="KW-0472">Membrane</keyword>
<reference evidence="7" key="1">
    <citation type="journal article" date="2023" name="Plant J.">
        <title>Genome sequences and population genomics provide insights into the demographic history, inbreeding, and mutation load of two 'living fossil' tree species of Dipteronia.</title>
        <authorList>
            <person name="Feng Y."/>
            <person name="Comes H.P."/>
            <person name="Chen J."/>
            <person name="Zhu S."/>
            <person name="Lu R."/>
            <person name="Zhang X."/>
            <person name="Li P."/>
            <person name="Qiu J."/>
            <person name="Olsen K.M."/>
            <person name="Qiu Y."/>
        </authorList>
    </citation>
    <scope>NUCLEOTIDE SEQUENCE</scope>
    <source>
        <strain evidence="7">KIB01</strain>
    </source>
</reference>
<feature type="domain" description="Aminotransferase class I/classII large" evidence="6">
    <location>
        <begin position="48"/>
        <end position="160"/>
    </location>
</feature>
<dbReference type="InterPro" id="IPR004839">
    <property type="entry name" value="Aminotransferase_I/II_large"/>
</dbReference>
<keyword evidence="5" id="KW-0812">Transmembrane</keyword>
<dbReference type="SUPFAM" id="SSF53383">
    <property type="entry name" value="PLP-dependent transferases"/>
    <property type="match status" value="1"/>
</dbReference>
<gene>
    <name evidence="7" type="ORF">Ddye_016304</name>
</gene>
<dbReference type="InterPro" id="IPR015421">
    <property type="entry name" value="PyrdxlP-dep_Trfase_major"/>
</dbReference>
<keyword evidence="3" id="KW-0808">Transferase</keyword>
<organism evidence="7 8">
    <name type="scientific">Dipteronia dyeriana</name>
    <dbReference type="NCBI Taxonomy" id="168575"/>
    <lineage>
        <taxon>Eukaryota</taxon>
        <taxon>Viridiplantae</taxon>
        <taxon>Streptophyta</taxon>
        <taxon>Embryophyta</taxon>
        <taxon>Tracheophyta</taxon>
        <taxon>Spermatophyta</taxon>
        <taxon>Magnoliopsida</taxon>
        <taxon>eudicotyledons</taxon>
        <taxon>Gunneridae</taxon>
        <taxon>Pentapetalae</taxon>
        <taxon>rosids</taxon>
        <taxon>malvids</taxon>
        <taxon>Sapindales</taxon>
        <taxon>Sapindaceae</taxon>
        <taxon>Hippocastanoideae</taxon>
        <taxon>Acereae</taxon>
        <taxon>Dipteronia</taxon>
    </lineage>
</organism>
<keyword evidence="4" id="KW-0663">Pyridoxal phosphate</keyword>
<evidence type="ECO:0000256" key="1">
    <source>
        <dbReference type="ARBA" id="ARBA00001933"/>
    </source>
</evidence>
<evidence type="ECO:0000313" key="7">
    <source>
        <dbReference type="EMBL" id="KAK2648815.1"/>
    </source>
</evidence>
<sequence length="189" mass="21259">MELSPPTGELTNKTIGKTELMNCPHKKATVAMELKRNLGIFMDLGVEENDIFVSDGAKCNISQVVFGSNVTSAVQHPSHPAYVDSTIIMGQTGQFQKDVEKYRNIEYMMCSLENDFFPDLLTVARTYIIFFCSPNTPTGAATTREQLTRLVQFAKDNGSIISSFMILYMLCICLMIIYDQSLKFLEPKR</sequence>
<dbReference type="EMBL" id="JANJYI010000005">
    <property type="protein sequence ID" value="KAK2648815.1"/>
    <property type="molecule type" value="Genomic_DNA"/>
</dbReference>
<protein>
    <recommendedName>
        <fullName evidence="6">Aminotransferase class I/classII large domain-containing protein</fullName>
    </recommendedName>
</protein>
<evidence type="ECO:0000256" key="2">
    <source>
        <dbReference type="ARBA" id="ARBA00022576"/>
    </source>
</evidence>
<dbReference type="InterPro" id="IPR015424">
    <property type="entry name" value="PyrdxlP-dep_Trfase"/>
</dbReference>
<evidence type="ECO:0000256" key="5">
    <source>
        <dbReference type="SAM" id="Phobius"/>
    </source>
</evidence>
<keyword evidence="5" id="KW-1133">Transmembrane helix</keyword>
<proteinExistence type="predicted"/>
<dbReference type="Proteomes" id="UP001280121">
    <property type="component" value="Unassembled WGS sequence"/>
</dbReference>
<evidence type="ECO:0000256" key="4">
    <source>
        <dbReference type="ARBA" id="ARBA00022898"/>
    </source>
</evidence>
<comment type="cofactor">
    <cofactor evidence="1">
        <name>pyridoxal 5'-phosphate</name>
        <dbReference type="ChEBI" id="CHEBI:597326"/>
    </cofactor>
</comment>
<keyword evidence="2" id="KW-0032">Aminotransferase</keyword>
<evidence type="ECO:0000259" key="6">
    <source>
        <dbReference type="Pfam" id="PF00155"/>
    </source>
</evidence>
<dbReference type="Pfam" id="PF00155">
    <property type="entry name" value="Aminotran_1_2"/>
    <property type="match status" value="1"/>
</dbReference>
<keyword evidence="8" id="KW-1185">Reference proteome</keyword>
<dbReference type="PANTHER" id="PTHR43144">
    <property type="entry name" value="AMINOTRANSFERASE"/>
    <property type="match status" value="1"/>
</dbReference>
<dbReference type="GO" id="GO:0030170">
    <property type="term" value="F:pyridoxal phosphate binding"/>
    <property type="evidence" value="ECO:0007669"/>
    <property type="project" value="InterPro"/>
</dbReference>